<dbReference type="Gene3D" id="3.10.590.10">
    <property type="entry name" value="ph1033 like domains"/>
    <property type="match status" value="1"/>
</dbReference>
<dbReference type="OrthoDB" id="9793567at2"/>
<reference evidence="4 6" key="2">
    <citation type="submission" date="2018-06" db="EMBL/GenBank/DDBJ databases">
        <authorList>
            <consortium name="Pathogen Informatics"/>
            <person name="Doyle S."/>
        </authorList>
    </citation>
    <scope>NUCLEOTIDE SEQUENCE [LARGE SCALE GENOMIC DNA]</scope>
    <source>
        <strain evidence="4 6">NCTC11401</strain>
    </source>
</reference>
<accession>A0A377GKL4</accession>
<dbReference type="SUPFAM" id="SSF88697">
    <property type="entry name" value="PUA domain-like"/>
    <property type="match status" value="1"/>
</dbReference>
<evidence type="ECO:0000259" key="2">
    <source>
        <dbReference type="Pfam" id="PF01878"/>
    </source>
</evidence>
<reference evidence="3 5" key="1">
    <citation type="submission" date="2017-01" db="EMBL/GenBank/DDBJ databases">
        <authorList>
            <person name="Varghese N."/>
            <person name="Submissions S."/>
        </authorList>
    </citation>
    <scope>NUCLEOTIDE SEQUENCE [LARGE SCALE GENOMIC DNA]</scope>
    <source>
        <strain evidence="3 5">ATCC 33342</strain>
    </source>
</reference>
<dbReference type="Proteomes" id="UP000186808">
    <property type="component" value="Unassembled WGS sequence"/>
</dbReference>
<dbReference type="STRING" id="464.Lgor_2456"/>
<dbReference type="InterPro" id="IPR002740">
    <property type="entry name" value="EVE_domain"/>
</dbReference>
<comment type="similarity">
    <text evidence="1">Belongs to the UPF0310 family.</text>
</comment>
<evidence type="ECO:0000313" key="5">
    <source>
        <dbReference type="Proteomes" id="UP000186808"/>
    </source>
</evidence>
<evidence type="ECO:0000256" key="1">
    <source>
        <dbReference type="HAMAP-Rule" id="MF_00771"/>
    </source>
</evidence>
<evidence type="ECO:0000313" key="6">
    <source>
        <dbReference type="Proteomes" id="UP000254374"/>
    </source>
</evidence>
<keyword evidence="5" id="KW-1185">Reference proteome</keyword>
<dbReference type="RefSeq" id="WP_058468913.1">
    <property type="nucleotide sequence ID" value="NZ_CAAAIV010000058.1"/>
</dbReference>
<dbReference type="NCBIfam" id="NF002616">
    <property type="entry name" value="PRK02268.1-2"/>
    <property type="match status" value="1"/>
</dbReference>
<evidence type="ECO:0000313" key="4">
    <source>
        <dbReference type="EMBL" id="STO24872.1"/>
    </source>
</evidence>
<protein>
    <recommendedName>
        <fullName evidence="1">UPF0310 protein NCTC11401_01690</fullName>
    </recommendedName>
</protein>
<dbReference type="InterPro" id="IPR022996">
    <property type="entry name" value="UPF0310"/>
</dbReference>
<dbReference type="HAMAP" id="MF_00771">
    <property type="entry name" value="UPF0310"/>
    <property type="match status" value="1"/>
</dbReference>
<feature type="domain" description="EVE" evidence="2">
    <location>
        <begin position="4"/>
        <end position="132"/>
    </location>
</feature>
<dbReference type="CDD" id="cd21132">
    <property type="entry name" value="EVE-like"/>
    <property type="match status" value="1"/>
</dbReference>
<dbReference type="EMBL" id="UGGV01000001">
    <property type="protein sequence ID" value="STO24872.1"/>
    <property type="molecule type" value="Genomic_DNA"/>
</dbReference>
<organism evidence="4 6">
    <name type="scientific">Fluoribacter gormanii</name>
    <dbReference type="NCBI Taxonomy" id="464"/>
    <lineage>
        <taxon>Bacteria</taxon>
        <taxon>Pseudomonadati</taxon>
        <taxon>Pseudomonadota</taxon>
        <taxon>Gammaproteobacteria</taxon>
        <taxon>Legionellales</taxon>
        <taxon>Legionellaceae</taxon>
        <taxon>Fluoribacter</taxon>
    </lineage>
</organism>
<gene>
    <name evidence="4" type="ORF">NCTC11401_01690</name>
    <name evidence="3" type="ORF">SAMN05421777_11320</name>
</gene>
<dbReference type="InterPro" id="IPR015947">
    <property type="entry name" value="PUA-like_sf"/>
</dbReference>
<dbReference type="AlphaFoldDB" id="A0A377GKL4"/>
<evidence type="ECO:0000313" key="3">
    <source>
        <dbReference type="EMBL" id="SIR47495.1"/>
    </source>
</evidence>
<dbReference type="EMBL" id="FTNL01000013">
    <property type="protein sequence ID" value="SIR47495.1"/>
    <property type="molecule type" value="Genomic_DNA"/>
</dbReference>
<sequence length="141" mass="16170">MTKNWLAVACAEHVRLGKQKGIMQVCHGKRAPLARIHPNDVVIYYSPTVSFKGKDRLRSFTAIGVVNSGEPYQVEMSQDFHPFRRNVQWARALEIPIAPLIHNLDFTKNNKNWGYQLRYGLIPISEHDKSIIDAAMQAQWL</sequence>
<name>A0A377GKL4_9GAMM</name>
<dbReference type="Proteomes" id="UP000254374">
    <property type="component" value="Unassembled WGS sequence"/>
</dbReference>
<dbReference type="Pfam" id="PF01878">
    <property type="entry name" value="EVE"/>
    <property type="match status" value="1"/>
</dbReference>
<proteinExistence type="inferred from homology"/>